<evidence type="ECO:0000313" key="2">
    <source>
        <dbReference type="Proteomes" id="UP000309128"/>
    </source>
</evidence>
<protein>
    <submittedName>
        <fullName evidence="1">Uncharacterized protein</fullName>
    </submittedName>
</protein>
<gene>
    <name evidence="1" type="ORF">ETD86_00680</name>
</gene>
<keyword evidence="2" id="KW-1185">Reference proteome</keyword>
<dbReference type="Proteomes" id="UP000309128">
    <property type="component" value="Unassembled WGS sequence"/>
</dbReference>
<name>A0A5S4FZH3_9ACTN</name>
<proteinExistence type="predicted"/>
<reference evidence="1 2" key="1">
    <citation type="submission" date="2019-05" db="EMBL/GenBank/DDBJ databases">
        <title>Draft genome sequence of Nonomuraea turkmeniaca DSM 43926.</title>
        <authorList>
            <person name="Saricaoglu S."/>
            <person name="Isik K."/>
        </authorList>
    </citation>
    <scope>NUCLEOTIDE SEQUENCE [LARGE SCALE GENOMIC DNA]</scope>
    <source>
        <strain evidence="1 2">DSM 43926</strain>
    </source>
</reference>
<dbReference type="AlphaFoldDB" id="A0A5S4FZH3"/>
<dbReference type="EMBL" id="VCKY01000001">
    <property type="protein sequence ID" value="TMR25674.1"/>
    <property type="molecule type" value="Genomic_DNA"/>
</dbReference>
<accession>A0A5S4FZH3</accession>
<comment type="caution">
    <text evidence="1">The sequence shown here is derived from an EMBL/GenBank/DDBJ whole genome shotgun (WGS) entry which is preliminary data.</text>
</comment>
<sequence length="89" mass="9945">MAMTWMDAIIGRRTVRQRHPLDRAVQELYVARAPTYSRCAGPGPACRHQLVHGGSPDHHLNRLDTGKKIRNHVRQLEALGLTVTLTQAA</sequence>
<organism evidence="1 2">
    <name type="scientific">Nonomuraea turkmeniaca</name>
    <dbReference type="NCBI Taxonomy" id="103838"/>
    <lineage>
        <taxon>Bacteria</taxon>
        <taxon>Bacillati</taxon>
        <taxon>Actinomycetota</taxon>
        <taxon>Actinomycetes</taxon>
        <taxon>Streptosporangiales</taxon>
        <taxon>Streptosporangiaceae</taxon>
        <taxon>Nonomuraea</taxon>
    </lineage>
</organism>
<evidence type="ECO:0000313" key="1">
    <source>
        <dbReference type="EMBL" id="TMR25674.1"/>
    </source>
</evidence>